<organism evidence="1">
    <name type="scientific">Psilocybe cubensis</name>
    <name type="common">Psychedelic mushroom</name>
    <name type="synonym">Stropharia cubensis</name>
    <dbReference type="NCBI Taxonomy" id="181762"/>
    <lineage>
        <taxon>Eukaryota</taxon>
        <taxon>Fungi</taxon>
        <taxon>Dikarya</taxon>
        <taxon>Basidiomycota</taxon>
        <taxon>Agaricomycotina</taxon>
        <taxon>Agaricomycetes</taxon>
        <taxon>Agaricomycetidae</taxon>
        <taxon>Agaricales</taxon>
        <taxon>Agaricineae</taxon>
        <taxon>Strophariaceae</taxon>
        <taxon>Psilocybe</taxon>
    </lineage>
</organism>
<protein>
    <submittedName>
        <fullName evidence="1">Uncharacterized protein</fullName>
    </submittedName>
</protein>
<accession>A0A8H7Y022</accession>
<evidence type="ECO:0000313" key="1">
    <source>
        <dbReference type="EMBL" id="KAG5169021.1"/>
    </source>
</evidence>
<reference evidence="1" key="1">
    <citation type="submission" date="2021-02" db="EMBL/GenBank/DDBJ databases">
        <title>Psilocybe cubensis genome.</title>
        <authorList>
            <person name="Mckernan K.J."/>
            <person name="Crawford S."/>
            <person name="Trippe A."/>
            <person name="Kane L.T."/>
            <person name="Mclaughlin S."/>
        </authorList>
    </citation>
    <scope>NUCLEOTIDE SEQUENCE [LARGE SCALE GENOMIC DNA]</scope>
    <source>
        <strain evidence="1">MGC-MH-2018</strain>
    </source>
</reference>
<dbReference type="AlphaFoldDB" id="A0A8H7Y022"/>
<sequence>MALHPMQRCLRRPPYSLLVQTRSFIRRNSSKPTLHDTDSCGIPLQPTWSVNDLLSSYPSPRLSSTTITRLYDLSALIPPQEGTPQFEAVKSDLEEMVRLVEAVRLVDTSSVSVSGRGEKEDADRNIAPIDPSQLGEVGQQLLKHASQTKDQFYVVDSERAR</sequence>
<gene>
    <name evidence="1" type="ORF">JR316_005577</name>
</gene>
<proteinExistence type="predicted"/>
<comment type="caution">
    <text evidence="1">The sequence shown here is derived from an EMBL/GenBank/DDBJ whole genome shotgun (WGS) entry which is preliminary data.</text>
</comment>
<dbReference type="EMBL" id="JAFIQS010000005">
    <property type="protein sequence ID" value="KAG5169021.1"/>
    <property type="molecule type" value="Genomic_DNA"/>
</dbReference>
<name>A0A8H7Y022_PSICU</name>